<dbReference type="AlphaFoldDB" id="A0A6H9T334"/>
<keyword evidence="3" id="KW-1185">Reference proteome</keyword>
<dbReference type="EMBL" id="CABVPL010000080">
    <property type="protein sequence ID" value="VWC27685.1"/>
    <property type="molecule type" value="Genomic_DNA"/>
</dbReference>
<evidence type="ECO:0000313" key="3">
    <source>
        <dbReference type="Proteomes" id="UP000430232"/>
    </source>
</evidence>
<reference evidence="2 4" key="2">
    <citation type="submission" date="2019-09" db="EMBL/GenBank/DDBJ databases">
        <authorList>
            <person name="Depoorter E."/>
        </authorList>
    </citation>
    <scope>NUCLEOTIDE SEQUENCE [LARGE SCALE GENOMIC DNA]</scope>
    <source>
        <strain evidence="2">LMG 24064</strain>
    </source>
</reference>
<reference evidence="1 3" key="1">
    <citation type="submission" date="2019-09" db="EMBL/GenBank/DDBJ databases">
        <title>Draft genome sequences of 48 bacterial type strains from the CCUG.</title>
        <authorList>
            <person name="Tunovic T."/>
            <person name="Pineiro-Iglesias B."/>
            <person name="Unosson C."/>
            <person name="Inganas E."/>
            <person name="Ohlen M."/>
            <person name="Cardew S."/>
            <person name="Jensie-Markopoulos S."/>
            <person name="Salva-Serra F."/>
            <person name="Jaen-Luchoro D."/>
            <person name="Karlsson R."/>
            <person name="Svensson-Stadler L."/>
            <person name="Chun J."/>
            <person name="Moore E."/>
        </authorList>
    </citation>
    <scope>NUCLEOTIDE SEQUENCE [LARGE SCALE GENOMIC DNA]</scope>
    <source>
        <strain evidence="1 3">CCUG 54555</strain>
    </source>
</reference>
<accession>A0A6H9T334</accession>
<gene>
    <name evidence="2" type="ORF">BLA24064_06163</name>
    <name evidence="1" type="ORF">F7R21_28890</name>
</gene>
<dbReference type="GeneID" id="99793468"/>
<evidence type="ECO:0000313" key="1">
    <source>
        <dbReference type="EMBL" id="KAB0632773.1"/>
    </source>
</evidence>
<dbReference type="Proteomes" id="UP000430232">
    <property type="component" value="Unassembled WGS sequence"/>
</dbReference>
<name>A0A6H9T334_9BURK</name>
<sequence>MTQDMENEARPVPSKEEIIEKVIDILVREIAFIERDEVSRGTHLLNDFKIGHDDIAMFLTMTFKHFNIPVFIRDDFPLTVEGISNFIFEYIASGRKDEDPRDKQGLWGKFLKWISL</sequence>
<evidence type="ECO:0008006" key="5">
    <source>
        <dbReference type="Google" id="ProtNLM"/>
    </source>
</evidence>
<organism evidence="1 3">
    <name type="scientific">Burkholderia latens</name>
    <dbReference type="NCBI Taxonomy" id="488446"/>
    <lineage>
        <taxon>Bacteria</taxon>
        <taxon>Pseudomonadati</taxon>
        <taxon>Pseudomonadota</taxon>
        <taxon>Betaproteobacteria</taxon>
        <taxon>Burkholderiales</taxon>
        <taxon>Burkholderiaceae</taxon>
        <taxon>Burkholderia</taxon>
        <taxon>Burkholderia cepacia complex</taxon>
    </lineage>
</organism>
<dbReference type="EMBL" id="VZOJ01000124">
    <property type="protein sequence ID" value="KAB0632773.1"/>
    <property type="molecule type" value="Genomic_DNA"/>
</dbReference>
<evidence type="ECO:0000313" key="4">
    <source>
        <dbReference type="Proteomes" id="UP000494222"/>
    </source>
</evidence>
<dbReference type="Proteomes" id="UP000494222">
    <property type="component" value="Unassembled WGS sequence"/>
</dbReference>
<evidence type="ECO:0000313" key="2">
    <source>
        <dbReference type="EMBL" id="VWC27685.1"/>
    </source>
</evidence>
<proteinExistence type="predicted"/>
<dbReference type="OrthoDB" id="9028561at2"/>
<dbReference type="RefSeq" id="WP_151067854.1">
    <property type="nucleotide sequence ID" value="NZ_CABVPL010000080.1"/>
</dbReference>
<protein>
    <recommendedName>
        <fullName evidence="5">Acyl carrier protein</fullName>
    </recommendedName>
</protein>